<keyword evidence="2" id="KW-0472">Membrane</keyword>
<dbReference type="InterPro" id="IPR045584">
    <property type="entry name" value="Pilin-like"/>
</dbReference>
<keyword evidence="2" id="KW-1133">Transmembrane helix</keyword>
<dbReference type="SUPFAM" id="SSF54523">
    <property type="entry name" value="Pili subunits"/>
    <property type="match status" value="1"/>
</dbReference>
<evidence type="ECO:0000256" key="2">
    <source>
        <dbReference type="SAM" id="Phobius"/>
    </source>
</evidence>
<feature type="transmembrane region" description="Helical" evidence="2">
    <location>
        <begin position="52"/>
        <end position="72"/>
    </location>
</feature>
<keyword evidence="1" id="KW-0488">Methylation</keyword>
<evidence type="ECO:0000313" key="3">
    <source>
        <dbReference type="EMBL" id="ARD70642.1"/>
    </source>
</evidence>
<name>A0A1V0M6Y6_PSEAI</name>
<protein>
    <submittedName>
        <fullName evidence="3">Prepilin-type cleavage/methylation protein</fullName>
    </submittedName>
</protein>
<organism evidence="3">
    <name type="scientific">Pseudomonas aeruginosa</name>
    <dbReference type="NCBI Taxonomy" id="287"/>
    <lineage>
        <taxon>Bacteria</taxon>
        <taxon>Pseudomonadati</taxon>
        <taxon>Pseudomonadota</taxon>
        <taxon>Gammaproteobacteria</taxon>
        <taxon>Pseudomonadales</taxon>
        <taxon>Pseudomonadaceae</taxon>
        <taxon>Pseudomonas</taxon>
    </lineage>
</organism>
<keyword evidence="3" id="KW-0614">Plasmid</keyword>
<dbReference type="InterPro" id="IPR000983">
    <property type="entry name" value="Bac_GSPG_pilin"/>
</dbReference>
<dbReference type="PRINTS" id="PR00813">
    <property type="entry name" value="BCTERIALGSPG"/>
</dbReference>
<dbReference type="GO" id="GO:0015627">
    <property type="term" value="C:type II protein secretion system complex"/>
    <property type="evidence" value="ECO:0007669"/>
    <property type="project" value="InterPro"/>
</dbReference>
<dbReference type="NCBIfam" id="TIGR02532">
    <property type="entry name" value="IV_pilin_GFxxxE"/>
    <property type="match status" value="1"/>
</dbReference>
<keyword evidence="2" id="KW-0812">Transmembrane</keyword>
<dbReference type="EMBL" id="KY494864">
    <property type="protein sequence ID" value="ARD70642.1"/>
    <property type="molecule type" value="Genomic_DNA"/>
</dbReference>
<reference evidence="3" key="1">
    <citation type="submission" date="2017-01" db="EMBL/GenBank/DDBJ databases">
        <title>Complete nucleotide sequence of an IncP-2 blaVIM-2-harboring megaplasmid from Pseudomonas aeruginosa.</title>
        <authorList>
            <person name="Botelho J."/>
            <person name="Grosso F."/>
            <person name="Mabrouk A."/>
            <person name="Peixe L."/>
        </authorList>
    </citation>
    <scope>NUCLEOTIDE SEQUENCE</scope>
    <source>
        <strain evidence="3">FFUP_PS_37</strain>
        <plasmid evidence="3">pJB37</plasmid>
    </source>
</reference>
<dbReference type="PANTHER" id="PTHR30093">
    <property type="entry name" value="GENERAL SECRETION PATHWAY PROTEIN G"/>
    <property type="match status" value="1"/>
</dbReference>
<evidence type="ECO:0000256" key="1">
    <source>
        <dbReference type="ARBA" id="ARBA00022481"/>
    </source>
</evidence>
<dbReference type="InterPro" id="IPR012902">
    <property type="entry name" value="N_methyl_site"/>
</dbReference>
<sequence length="329" mass="34535">MRFAPRFTETAYIVGISACRFDMESNKCARSIGAYNFCLGAMKMGRECQQGFTLMELAIVLAITAMLAAAAVPNYMTRVNQKRADTTVQDTQAIIDAARAYRSEKGTWPGDATCSNAIQALGATTPPMLAGVSNINRYNYPITTSCTQYTFSVDQNTTQDWDGVVVNGLPGSQIINSSTYQIRTTVGVPGTEPALDGKLSRLASANAEMNRMRTNLLMGNNDINEVNAVNAQTLNAAGAVNAQTVAATGNISTAGYVEFTGTAAEGGGCAKAGLVATTSTGAQLTCQGGKWVKSVIWSPAIVSTGQSCASFPKGSLAFDSAGNLYVCKP</sequence>
<proteinExistence type="predicted"/>
<dbReference type="Pfam" id="PF07963">
    <property type="entry name" value="N_methyl"/>
    <property type="match status" value="1"/>
</dbReference>
<dbReference type="Gene3D" id="3.30.700.10">
    <property type="entry name" value="Glycoprotein, Type 4 Pilin"/>
    <property type="match status" value="1"/>
</dbReference>
<dbReference type="AlphaFoldDB" id="A0A1V0M6Y6"/>
<dbReference type="GO" id="GO:0015628">
    <property type="term" value="P:protein secretion by the type II secretion system"/>
    <property type="evidence" value="ECO:0007669"/>
    <property type="project" value="InterPro"/>
</dbReference>
<geneLocation type="plasmid" evidence="3">
    <name>pJB37</name>
</geneLocation>
<accession>A0A1V0M6Y6</accession>